<accession>A0A835GZR1</accession>
<feature type="transmembrane region" description="Helical" evidence="1">
    <location>
        <begin position="20"/>
        <end position="41"/>
    </location>
</feature>
<keyword evidence="1" id="KW-0472">Membrane</keyword>
<evidence type="ECO:0000313" key="3">
    <source>
        <dbReference type="Proteomes" id="UP000631114"/>
    </source>
</evidence>
<evidence type="ECO:0000256" key="1">
    <source>
        <dbReference type="SAM" id="Phobius"/>
    </source>
</evidence>
<gene>
    <name evidence="2" type="ORF">IFM89_017134</name>
</gene>
<proteinExistence type="predicted"/>
<protein>
    <recommendedName>
        <fullName evidence="4">Transmembrane protein</fullName>
    </recommendedName>
</protein>
<sequence>MKQRLGKFNWSQSSDHSWVLRLELFLVVTRVGVLVNFYLLMQKAYIDEIKRLSQSSTVSNLDHMVSFTIADDGKREVLEVYKGLDLH</sequence>
<evidence type="ECO:0008006" key="4">
    <source>
        <dbReference type="Google" id="ProtNLM"/>
    </source>
</evidence>
<dbReference type="Proteomes" id="UP000631114">
    <property type="component" value="Unassembled WGS sequence"/>
</dbReference>
<evidence type="ECO:0000313" key="2">
    <source>
        <dbReference type="EMBL" id="KAF9588903.1"/>
    </source>
</evidence>
<organism evidence="2 3">
    <name type="scientific">Coptis chinensis</name>
    <dbReference type="NCBI Taxonomy" id="261450"/>
    <lineage>
        <taxon>Eukaryota</taxon>
        <taxon>Viridiplantae</taxon>
        <taxon>Streptophyta</taxon>
        <taxon>Embryophyta</taxon>
        <taxon>Tracheophyta</taxon>
        <taxon>Spermatophyta</taxon>
        <taxon>Magnoliopsida</taxon>
        <taxon>Ranunculales</taxon>
        <taxon>Ranunculaceae</taxon>
        <taxon>Coptidoideae</taxon>
        <taxon>Coptis</taxon>
    </lineage>
</organism>
<comment type="caution">
    <text evidence="2">The sequence shown here is derived from an EMBL/GenBank/DDBJ whole genome shotgun (WGS) entry which is preliminary data.</text>
</comment>
<keyword evidence="3" id="KW-1185">Reference proteome</keyword>
<dbReference type="AlphaFoldDB" id="A0A835GZR1"/>
<dbReference type="EMBL" id="JADFTS010000009">
    <property type="protein sequence ID" value="KAF9588903.1"/>
    <property type="molecule type" value="Genomic_DNA"/>
</dbReference>
<name>A0A835GZR1_9MAGN</name>
<keyword evidence="1" id="KW-0812">Transmembrane</keyword>
<reference evidence="2 3" key="1">
    <citation type="submission" date="2020-10" db="EMBL/GenBank/DDBJ databases">
        <title>The Coptis chinensis genome and diversification of protoberbering-type alkaloids.</title>
        <authorList>
            <person name="Wang B."/>
            <person name="Shu S."/>
            <person name="Song C."/>
            <person name="Liu Y."/>
        </authorList>
    </citation>
    <scope>NUCLEOTIDE SEQUENCE [LARGE SCALE GENOMIC DNA]</scope>
    <source>
        <strain evidence="2">HL-2020</strain>
        <tissue evidence="2">Leaf</tissue>
    </source>
</reference>
<keyword evidence="1" id="KW-1133">Transmembrane helix</keyword>